<gene>
    <name evidence="3" type="ORF">CSSPTR1EN2_LOCUS9464</name>
</gene>
<feature type="transmembrane region" description="Helical" evidence="2">
    <location>
        <begin position="646"/>
        <end position="666"/>
    </location>
</feature>
<evidence type="ECO:0000313" key="4">
    <source>
        <dbReference type="Proteomes" id="UP001497512"/>
    </source>
</evidence>
<feature type="transmembrane region" description="Helical" evidence="2">
    <location>
        <begin position="710"/>
        <end position="739"/>
    </location>
</feature>
<keyword evidence="2" id="KW-1133">Transmembrane helix</keyword>
<accession>A0ABP0TZX7</accession>
<feature type="transmembrane region" description="Helical" evidence="2">
    <location>
        <begin position="893"/>
        <end position="912"/>
    </location>
</feature>
<proteinExistence type="predicted"/>
<evidence type="ECO:0000313" key="3">
    <source>
        <dbReference type="EMBL" id="CAK9208999.1"/>
    </source>
</evidence>
<dbReference type="Proteomes" id="UP001497512">
    <property type="component" value="Chromosome 17"/>
</dbReference>
<name>A0ABP0TZX7_9BRYO</name>
<evidence type="ECO:0000256" key="1">
    <source>
        <dbReference type="SAM" id="MobiDB-lite"/>
    </source>
</evidence>
<feature type="transmembrane region" description="Helical" evidence="2">
    <location>
        <begin position="686"/>
        <end position="704"/>
    </location>
</feature>
<keyword evidence="4" id="KW-1185">Reference proteome</keyword>
<dbReference type="PANTHER" id="PTHR34677:SF3">
    <property type="entry name" value="BACTERIAL IG-LIKE DOMAIN-CONTAINING PROTEIN"/>
    <property type="match status" value="1"/>
</dbReference>
<keyword evidence="2" id="KW-0472">Membrane</keyword>
<dbReference type="PANTHER" id="PTHR34677">
    <property type="match status" value="1"/>
</dbReference>
<reference evidence="3" key="1">
    <citation type="submission" date="2024-02" db="EMBL/GenBank/DDBJ databases">
        <authorList>
            <consortium name="ELIXIR-Norway"/>
            <consortium name="Elixir Norway"/>
        </authorList>
    </citation>
    <scope>NUCLEOTIDE SEQUENCE</scope>
</reference>
<feature type="transmembrane region" description="Helical" evidence="2">
    <location>
        <begin position="488"/>
        <end position="512"/>
    </location>
</feature>
<dbReference type="EMBL" id="OZ019909">
    <property type="protein sequence ID" value="CAK9208999.1"/>
    <property type="molecule type" value="Genomic_DNA"/>
</dbReference>
<evidence type="ECO:0000256" key="2">
    <source>
        <dbReference type="SAM" id="Phobius"/>
    </source>
</evidence>
<feature type="compositionally biased region" description="Polar residues" evidence="1">
    <location>
        <begin position="1042"/>
        <end position="1062"/>
    </location>
</feature>
<organism evidence="3 4">
    <name type="scientific">Sphagnum troendelagicum</name>
    <dbReference type="NCBI Taxonomy" id="128251"/>
    <lineage>
        <taxon>Eukaryota</taxon>
        <taxon>Viridiplantae</taxon>
        <taxon>Streptophyta</taxon>
        <taxon>Embryophyta</taxon>
        <taxon>Bryophyta</taxon>
        <taxon>Sphagnophytina</taxon>
        <taxon>Sphagnopsida</taxon>
        <taxon>Sphagnales</taxon>
        <taxon>Sphagnaceae</taxon>
        <taxon>Sphagnum</taxon>
    </lineage>
</organism>
<feature type="transmembrane region" description="Helical" evidence="2">
    <location>
        <begin position="956"/>
        <end position="973"/>
    </location>
</feature>
<keyword evidence="2" id="KW-0812">Transmembrane</keyword>
<feature type="region of interest" description="Disordered" evidence="1">
    <location>
        <begin position="1032"/>
        <end position="1098"/>
    </location>
</feature>
<protein>
    <recommendedName>
        <fullName evidence="5">Bacterial Ig-like domain-containing protein</fullName>
    </recommendedName>
</protein>
<feature type="transmembrane region" description="Helical" evidence="2">
    <location>
        <begin position="924"/>
        <end position="944"/>
    </location>
</feature>
<sequence length="1098" mass="120434">MMSSTIHQYWTSGFFLGSTSSIHDPDSALRTRFHGLQFHQLSHWAVNLLQEVQTQRITFTEAPAKYTSNTSATFRFNLTSPANGSGSSNDTCATLCSIRCKLDQKFFEDCAGREDSFVNLLDGQHSFVVSVNTSNGVQFSAQYNWTVETIPPTATVDAGPAFTNAVNITVTITFTEICEGCGGGFQCSNTSFCDLLVSGDGAVIPATYKQIMPGVVYSLQVGLSTQTPSGRVRISMRRGFCTDAAGNLFQRTANSSVLVHFDRTVPSVLLWTAIPESQLQLDNQVRTVQATNNLADVMIYLDFSQPVLNSSHQLQSVLQPSTGNLIATNQSSLGNRHFGFMLLSLGSVAVVTITLPENSAVTNYGTPVTQSTNVTFLYDTERPQVQLFSTSRAHTNDDFLAIVVQFTEPVFLFKPSGVTILGGDLQSFEEISETTYALVVHVMGNQVVSVTVADNQSLDIARNINSASSTLQVRHYTRPVVSVAISSFITASFLFTALASGALSVSSATLAAAGACSNQASGSFSAAYPSRNFLGMAGHLQIFAFSHFLAVSLPVEYYETTGGLLWLIPHVNTPWQKDKDSNVTNFGNNLHINNHVFLQKKKEKVRRNLFGPALTSSEYKTYFLVRESFVSVFEFGILWQDFERNMFWVSIVGGGLAFLHLLTLLYLRWRTKTSLRGALSFPRFEIFLLILFSPAICQACAFIIRGRTVAGIVVGVLLLAIPFSFILSVALMLTFAVFFGRLVEYKEIRFKPHLEDGSHPQPTTPPPSSKLVAHLTGKGYPSKWVRMEGLATTFLPRYGLLIEDRKGPPRLVRIDGENGFDPDPHREIGGRVGLMGTRTQAAGTSDEEIDEVIPVSCSYKLLGCFQSGYILLDLSRRTAFGCIFGAFPVSDKSWSQVCLIFAFTVVQMVYLVIVKPFRSRSVQLVEEIALLCEMGVFAAAIALLARGHPAEDHCGVGILMLIFLVLCFLAQLLNEWYALIRKLLQLSNEDDSITKNLKMFAAGLMLPFLPRNRWLRFITPYSPPPLQPSQAGMIPLLPLSPGTEQSRRPSTSLQQENPQASSAVGKLECDSQSPGSSDKAPVAEISELNPEQLLLGTI</sequence>
<evidence type="ECO:0008006" key="5">
    <source>
        <dbReference type="Google" id="ProtNLM"/>
    </source>
</evidence>